<feature type="region of interest" description="Disordered" evidence="1">
    <location>
        <begin position="1"/>
        <end position="33"/>
    </location>
</feature>
<comment type="caution">
    <text evidence="2">The sequence shown here is derived from an EMBL/GenBank/DDBJ whole genome shotgun (WGS) entry which is preliminary data.</text>
</comment>
<evidence type="ECO:0000256" key="1">
    <source>
        <dbReference type="SAM" id="MobiDB-lite"/>
    </source>
</evidence>
<keyword evidence="3" id="KW-1185">Reference proteome</keyword>
<proteinExistence type="predicted"/>
<reference evidence="2 3" key="1">
    <citation type="submission" date="2024-01" db="EMBL/GenBank/DDBJ databases">
        <title>Genome assemblies of Stephania.</title>
        <authorList>
            <person name="Yang L."/>
        </authorList>
    </citation>
    <scope>NUCLEOTIDE SEQUENCE [LARGE SCALE GENOMIC DNA]</scope>
    <source>
        <strain evidence="2">QJT</strain>
        <tissue evidence="2">Leaf</tissue>
    </source>
</reference>
<protein>
    <submittedName>
        <fullName evidence="2">Uncharacterized protein</fullName>
    </submittedName>
</protein>
<evidence type="ECO:0000313" key="2">
    <source>
        <dbReference type="EMBL" id="KAK9145119.1"/>
    </source>
</evidence>
<accession>A0AAP0PJM7</accession>
<sequence length="186" mass="21085">MRNQEAEEKKSEDHETDRENIKDNSESPVTMMEEQIGNFKTGNGEMKRHPPITTSTGDCIEKLETFENWKPRPLIVLPEEFTENAETNYRSILDPALPIALPEECGKSSVTACPFGESWPDPCLEFAFKTLAGDISVEADFVIQNYFERYQSNQVPYQNSNGCVDKFLQLGLLEDGPASSTYDYIK</sequence>
<dbReference type="InterPro" id="IPR038945">
    <property type="entry name" value="MBD13-like"/>
</dbReference>
<gene>
    <name evidence="2" type="ORF">Sjap_005022</name>
</gene>
<name>A0AAP0PJM7_9MAGN</name>
<feature type="compositionally biased region" description="Basic and acidic residues" evidence="1">
    <location>
        <begin position="1"/>
        <end position="25"/>
    </location>
</feature>
<dbReference type="AlphaFoldDB" id="A0AAP0PJM7"/>
<organism evidence="2 3">
    <name type="scientific">Stephania japonica</name>
    <dbReference type="NCBI Taxonomy" id="461633"/>
    <lineage>
        <taxon>Eukaryota</taxon>
        <taxon>Viridiplantae</taxon>
        <taxon>Streptophyta</taxon>
        <taxon>Embryophyta</taxon>
        <taxon>Tracheophyta</taxon>
        <taxon>Spermatophyta</taxon>
        <taxon>Magnoliopsida</taxon>
        <taxon>Ranunculales</taxon>
        <taxon>Menispermaceae</taxon>
        <taxon>Menispermoideae</taxon>
        <taxon>Cissampelideae</taxon>
        <taxon>Stephania</taxon>
    </lineage>
</organism>
<dbReference type="PANTHER" id="PTHR34067:SF20">
    <property type="entry name" value="OS08G0206700 PROTEIN"/>
    <property type="match status" value="1"/>
</dbReference>
<evidence type="ECO:0000313" key="3">
    <source>
        <dbReference type="Proteomes" id="UP001417504"/>
    </source>
</evidence>
<dbReference type="Proteomes" id="UP001417504">
    <property type="component" value="Unassembled WGS sequence"/>
</dbReference>
<dbReference type="PANTHER" id="PTHR34067">
    <property type="entry name" value="OS04G0193200 PROTEIN"/>
    <property type="match status" value="1"/>
</dbReference>
<dbReference type="EMBL" id="JBBNAE010000002">
    <property type="protein sequence ID" value="KAK9145119.1"/>
    <property type="molecule type" value="Genomic_DNA"/>
</dbReference>